<protein>
    <submittedName>
        <fullName evidence="3">NAD-dependent epimerase/dehydratase family protein</fullName>
    </submittedName>
</protein>
<proteinExistence type="inferred from homology"/>
<evidence type="ECO:0000313" key="3">
    <source>
        <dbReference type="EMBL" id="TRM11664.1"/>
    </source>
</evidence>
<evidence type="ECO:0000256" key="1">
    <source>
        <dbReference type="ARBA" id="ARBA00007637"/>
    </source>
</evidence>
<dbReference type="EMBL" id="VJMZ01000001">
    <property type="protein sequence ID" value="TRM11664.1"/>
    <property type="molecule type" value="Genomic_DNA"/>
</dbReference>
<dbReference type="AlphaFoldDB" id="A0A549YIH1"/>
<accession>A0A549YIH1</accession>
<dbReference type="SUPFAM" id="SSF51735">
    <property type="entry name" value="NAD(P)-binding Rossmann-fold domains"/>
    <property type="match status" value="1"/>
</dbReference>
<dbReference type="InterPro" id="IPR036291">
    <property type="entry name" value="NAD(P)-bd_dom_sf"/>
</dbReference>
<comment type="similarity">
    <text evidence="1">Belongs to the NAD(P)-dependent epimerase/dehydratase family.</text>
</comment>
<evidence type="ECO:0000313" key="4">
    <source>
        <dbReference type="Proteomes" id="UP000319280"/>
    </source>
</evidence>
<sequence length="382" mass="43380">MRIIVAGGDGFCGWPTALYLSKRGHDVAIIDNMIRREMDNELHSNSLTPIASLDERTAKWEELTGKEIRTYNGDLNHYDFLRQVMKMEQPDAFVHFAEQRSAPYSMIDREHAVFTQTNNVAGNLNVLYGIKEIVPDCHLIKLGTMGEYGTPNIPIEEGYIEIEHKGRKDVLPYPKQPGSFYHLSKVHDSHNITFACKIWGIRATDLNQGVVYGLDTDETKMDPVLANRLDYDGVFGTALNRFIIQSAIGHDLTVYGKGGQTRGFLNIQDTVRCIEIAAENPADKGEFRVFNQFTEEFSVGELAEKVKKVALEEGLETDIAHLDNPRVELEEHFFKAENTKLRDLGLEPHLLDDAVIREILHTVMQHKDRVIKENVMPQVSWT</sequence>
<dbReference type="Gene3D" id="3.40.50.720">
    <property type="entry name" value="NAD(P)-binding Rossmann-like Domain"/>
    <property type="match status" value="1"/>
</dbReference>
<comment type="caution">
    <text evidence="3">The sequence shown here is derived from an EMBL/GenBank/DDBJ whole genome shotgun (WGS) entry which is preliminary data.</text>
</comment>
<dbReference type="RefSeq" id="WP_142790769.1">
    <property type="nucleotide sequence ID" value="NZ_VJMZ01000001.1"/>
</dbReference>
<dbReference type="Pfam" id="PF01370">
    <property type="entry name" value="Epimerase"/>
    <property type="match status" value="1"/>
</dbReference>
<dbReference type="Gene3D" id="3.90.25.10">
    <property type="entry name" value="UDP-galactose 4-epimerase, domain 1"/>
    <property type="match status" value="1"/>
</dbReference>
<keyword evidence="4" id="KW-1185">Reference proteome</keyword>
<dbReference type="InterPro" id="IPR001509">
    <property type="entry name" value="Epimerase_deHydtase"/>
</dbReference>
<dbReference type="CDD" id="cd05255">
    <property type="entry name" value="SQD1_like_SDR_e"/>
    <property type="match status" value="1"/>
</dbReference>
<name>A0A549YIH1_9BACI</name>
<evidence type="ECO:0000259" key="2">
    <source>
        <dbReference type="Pfam" id="PF01370"/>
    </source>
</evidence>
<organism evidence="3 4">
    <name type="scientific">Lentibacillus cibarius</name>
    <dbReference type="NCBI Taxonomy" id="2583219"/>
    <lineage>
        <taxon>Bacteria</taxon>
        <taxon>Bacillati</taxon>
        <taxon>Bacillota</taxon>
        <taxon>Bacilli</taxon>
        <taxon>Bacillales</taxon>
        <taxon>Bacillaceae</taxon>
        <taxon>Lentibacillus</taxon>
    </lineage>
</organism>
<dbReference type="Proteomes" id="UP000319280">
    <property type="component" value="Unassembled WGS sequence"/>
</dbReference>
<gene>
    <name evidence="3" type="ORF">FH966_08195</name>
</gene>
<reference evidence="3 4" key="1">
    <citation type="submission" date="2019-07" db="EMBL/GenBank/DDBJ databases">
        <title>Genomic analysis of Lentibacillus sp. NKC851-2.</title>
        <authorList>
            <person name="Oh Y.J."/>
        </authorList>
    </citation>
    <scope>NUCLEOTIDE SEQUENCE [LARGE SCALE GENOMIC DNA]</scope>
    <source>
        <strain evidence="3 4">NKC851-2</strain>
    </source>
</reference>
<feature type="domain" description="NAD-dependent epimerase/dehydratase" evidence="2">
    <location>
        <begin position="3"/>
        <end position="291"/>
    </location>
</feature>
<dbReference type="PANTHER" id="PTHR43000">
    <property type="entry name" value="DTDP-D-GLUCOSE 4,6-DEHYDRATASE-RELATED"/>
    <property type="match status" value="1"/>
</dbReference>